<accession>A0A0S2KJK4</accession>
<dbReference type="KEGG" id="peo:AS203_04720"/>
<keyword evidence="1" id="KW-0732">Signal</keyword>
<keyword evidence="3" id="KW-1185">Reference proteome</keyword>
<dbReference type="AlphaFoldDB" id="A0A0S2KJK4"/>
<gene>
    <name evidence="2" type="ORF">AS203_04720</name>
</gene>
<dbReference type="Proteomes" id="UP000056252">
    <property type="component" value="Chromosome"/>
</dbReference>
<evidence type="ECO:0000313" key="2">
    <source>
        <dbReference type="EMBL" id="ALO48470.1"/>
    </source>
</evidence>
<dbReference type="SUPFAM" id="SSF103515">
    <property type="entry name" value="Autotransporter"/>
    <property type="match status" value="1"/>
</dbReference>
<dbReference type="EMBL" id="CP013195">
    <property type="protein sequence ID" value="ALO48470.1"/>
    <property type="molecule type" value="Genomic_DNA"/>
</dbReference>
<evidence type="ECO:0000256" key="1">
    <source>
        <dbReference type="SAM" id="SignalP"/>
    </source>
</evidence>
<dbReference type="OrthoDB" id="1034252at2"/>
<evidence type="ECO:0008006" key="4">
    <source>
        <dbReference type="Google" id="ProtNLM"/>
    </source>
</evidence>
<dbReference type="InterPro" id="IPR036709">
    <property type="entry name" value="Autotransporte_beta_dom_sf"/>
</dbReference>
<organism evidence="2 3">
    <name type="scientific">Hoylesella enoeca</name>
    <dbReference type="NCBI Taxonomy" id="76123"/>
    <lineage>
        <taxon>Bacteria</taxon>
        <taxon>Pseudomonadati</taxon>
        <taxon>Bacteroidota</taxon>
        <taxon>Bacteroidia</taxon>
        <taxon>Bacteroidales</taxon>
        <taxon>Prevotellaceae</taxon>
        <taxon>Hoylesella</taxon>
    </lineage>
</organism>
<evidence type="ECO:0000313" key="3">
    <source>
        <dbReference type="Proteomes" id="UP000056252"/>
    </source>
</evidence>
<protein>
    <recommendedName>
        <fullName evidence="4">Outer membrane protein beta-barrel domain-containing protein</fullName>
    </recommendedName>
</protein>
<sequence length="183" mass="20354">MTWNKIIVVSMLLIISNSAYAQREQGLFLELFGASTTLGIHYDTRFNDHTNWGGRVGIAYTHSNSQSFFESAPERTSGWSFPIAVNYLIGGGKHHAEVGIGISYGIYSCTYHDKGGREVQYDRSGTFGFIDLGYRFQPKKGIMVRAGLNPGVALGRHDQLGRNDHGVDRAAVIYPYISFGYNF</sequence>
<proteinExistence type="predicted"/>
<feature type="signal peptide" evidence="1">
    <location>
        <begin position="1"/>
        <end position="21"/>
    </location>
</feature>
<feature type="chain" id="PRO_5006601786" description="Outer membrane protein beta-barrel domain-containing protein" evidence="1">
    <location>
        <begin position="22"/>
        <end position="183"/>
    </location>
</feature>
<name>A0A0S2KJK4_9BACT</name>
<reference evidence="3" key="1">
    <citation type="submission" date="2015-11" db="EMBL/GenBank/DDBJ databases">
        <authorList>
            <person name="Holder M.E."/>
            <person name="Ajami N.J."/>
            <person name="Petrosino J.F."/>
        </authorList>
    </citation>
    <scope>NUCLEOTIDE SEQUENCE [LARGE SCALE GENOMIC DNA]</scope>
    <source>
        <strain evidence="3">F0113</strain>
    </source>
</reference>